<gene>
    <name evidence="1" type="ORF">Micbo1qcDRAFT_176761</name>
</gene>
<organism evidence="1 2">
    <name type="scientific">Microdochium bolleyi</name>
    <dbReference type="NCBI Taxonomy" id="196109"/>
    <lineage>
        <taxon>Eukaryota</taxon>
        <taxon>Fungi</taxon>
        <taxon>Dikarya</taxon>
        <taxon>Ascomycota</taxon>
        <taxon>Pezizomycotina</taxon>
        <taxon>Sordariomycetes</taxon>
        <taxon>Xylariomycetidae</taxon>
        <taxon>Xylariales</taxon>
        <taxon>Microdochiaceae</taxon>
        <taxon>Microdochium</taxon>
    </lineage>
</organism>
<evidence type="ECO:0000313" key="1">
    <source>
        <dbReference type="EMBL" id="KXJ90228.1"/>
    </source>
</evidence>
<dbReference type="EMBL" id="KQ964253">
    <property type="protein sequence ID" value="KXJ90228.1"/>
    <property type="molecule type" value="Genomic_DNA"/>
</dbReference>
<dbReference type="Proteomes" id="UP000070501">
    <property type="component" value="Unassembled WGS sequence"/>
</dbReference>
<accession>A0A136IZ97</accession>
<protein>
    <submittedName>
        <fullName evidence="1">Uncharacterized protein</fullName>
    </submittedName>
</protein>
<keyword evidence="2" id="KW-1185">Reference proteome</keyword>
<name>A0A136IZ97_9PEZI</name>
<proteinExistence type="predicted"/>
<evidence type="ECO:0000313" key="2">
    <source>
        <dbReference type="Proteomes" id="UP000070501"/>
    </source>
</evidence>
<dbReference type="InParanoid" id="A0A136IZ97"/>
<reference evidence="2" key="1">
    <citation type="submission" date="2016-02" db="EMBL/GenBank/DDBJ databases">
        <title>Draft genome sequence of Microdochium bolleyi, a fungal endophyte of beachgrass.</title>
        <authorList>
            <consortium name="DOE Joint Genome Institute"/>
            <person name="David A.S."/>
            <person name="May G."/>
            <person name="Haridas S."/>
            <person name="Lim J."/>
            <person name="Wang M."/>
            <person name="Labutti K."/>
            <person name="Lipzen A."/>
            <person name="Barry K."/>
            <person name="Grigoriev I.V."/>
        </authorList>
    </citation>
    <scope>NUCLEOTIDE SEQUENCE [LARGE SCALE GENOMIC DNA]</scope>
    <source>
        <strain evidence="2">J235TASD1</strain>
    </source>
</reference>
<sequence>MWMAWSSIVSVIVENHWHLNDNWRTSEMATWVARERANVPGKDSAQLWPEGFALNKFRRAESGEYEGLGVANRQETCHEVWWSGEGREGEGDAGGEQLVRAKAVAVGRLAPEGSEVVELGSEAGSVPRRMLLEDRGERLVGKIVEVLEQGRACSGKQCGKWPARLVPAEECATRDWGASSSAELKN</sequence>
<dbReference type="AlphaFoldDB" id="A0A136IZ97"/>